<dbReference type="PANTHER" id="PTHR35798:SF1">
    <property type="entry name" value="CELL DIVISION PROTEIN SEPF"/>
    <property type="match status" value="1"/>
</dbReference>
<dbReference type="AlphaFoldDB" id="A0A6J4QLE2"/>
<comment type="similarity">
    <text evidence="5">Belongs to the SepF family.</text>
</comment>
<sequence length="194" mass="21954">MAVRDRLDRIAAWFGFGVDDEDYYEEEEEEDRRRYGNEEYVNGARGTEPGPTVRRLGRAERSSAFGTSLGDLFGSESSARGERHSGNQNPPPAHLRPVPDQRTTRVSVLEPSSFNDAQNLADRFKRQQPVILNLQSVDGDLSRRMVDFCSGLTYALDGNIQSVANRVFLLTPRDVEVSAEERKRIAERAFFNQL</sequence>
<evidence type="ECO:0000256" key="2">
    <source>
        <dbReference type="ARBA" id="ARBA00023210"/>
    </source>
</evidence>
<evidence type="ECO:0000256" key="6">
    <source>
        <dbReference type="SAM" id="MobiDB-lite"/>
    </source>
</evidence>
<accession>A0A6J4QLE2</accession>
<evidence type="ECO:0000256" key="3">
    <source>
        <dbReference type="ARBA" id="ARBA00023306"/>
    </source>
</evidence>
<reference evidence="7" key="1">
    <citation type="submission" date="2020-02" db="EMBL/GenBank/DDBJ databases">
        <authorList>
            <person name="Meier V. D."/>
        </authorList>
    </citation>
    <scope>NUCLEOTIDE SEQUENCE</scope>
    <source>
        <strain evidence="7">AVDCRST_MAG82</strain>
    </source>
</reference>
<name>A0A6J4QLE2_9ACTN</name>
<protein>
    <recommendedName>
        <fullName evidence="5">Cell division protein SepF</fullName>
    </recommendedName>
</protein>
<dbReference type="InterPro" id="IPR023052">
    <property type="entry name" value="Cell_div_SepF"/>
</dbReference>
<dbReference type="Gene3D" id="3.30.110.150">
    <property type="entry name" value="SepF-like protein"/>
    <property type="match status" value="1"/>
</dbReference>
<dbReference type="GO" id="GO:0043093">
    <property type="term" value="P:FtsZ-dependent cytokinesis"/>
    <property type="evidence" value="ECO:0007669"/>
    <property type="project" value="UniProtKB-UniRule"/>
</dbReference>
<gene>
    <name evidence="5" type="primary">sepF</name>
    <name evidence="7" type="ORF">AVDCRST_MAG82-2843</name>
</gene>
<evidence type="ECO:0000256" key="5">
    <source>
        <dbReference type="HAMAP-Rule" id="MF_01197"/>
    </source>
</evidence>
<evidence type="ECO:0000256" key="4">
    <source>
        <dbReference type="ARBA" id="ARBA00044936"/>
    </source>
</evidence>
<dbReference type="GO" id="GO:0000917">
    <property type="term" value="P:division septum assembly"/>
    <property type="evidence" value="ECO:0007669"/>
    <property type="project" value="UniProtKB-KW"/>
</dbReference>
<dbReference type="InterPro" id="IPR038594">
    <property type="entry name" value="SepF-like_sf"/>
</dbReference>
<proteinExistence type="inferred from homology"/>
<comment type="subunit">
    <text evidence="5">Homodimer. Interacts with FtsZ.</text>
</comment>
<keyword evidence="3 5" id="KW-0131">Cell cycle</keyword>
<dbReference type="Pfam" id="PF04472">
    <property type="entry name" value="SepF"/>
    <property type="match status" value="1"/>
</dbReference>
<keyword evidence="5" id="KW-0963">Cytoplasm</keyword>
<comment type="function">
    <text evidence="4 5">Cell division protein that is part of the divisome complex and is recruited early to the Z-ring. Probably stimulates Z-ring formation, perhaps through the cross-linking of FtsZ protofilaments. Its function overlaps with FtsA.</text>
</comment>
<keyword evidence="2 5" id="KW-0717">Septation</keyword>
<dbReference type="PANTHER" id="PTHR35798">
    <property type="entry name" value="CELL DIVISION PROTEIN SEPF"/>
    <property type="match status" value="1"/>
</dbReference>
<evidence type="ECO:0000256" key="1">
    <source>
        <dbReference type="ARBA" id="ARBA00022618"/>
    </source>
</evidence>
<dbReference type="GO" id="GO:0005737">
    <property type="term" value="C:cytoplasm"/>
    <property type="evidence" value="ECO:0007669"/>
    <property type="project" value="UniProtKB-SubCell"/>
</dbReference>
<dbReference type="InterPro" id="IPR007561">
    <property type="entry name" value="Cell_div_SepF/SepF-rel"/>
</dbReference>
<dbReference type="EMBL" id="CADCVA010000348">
    <property type="protein sequence ID" value="CAA9440522.1"/>
    <property type="molecule type" value="Genomic_DNA"/>
</dbReference>
<dbReference type="HAMAP" id="MF_01197">
    <property type="entry name" value="SepF"/>
    <property type="match status" value="1"/>
</dbReference>
<comment type="subcellular location">
    <subcellularLocation>
        <location evidence="5">Cytoplasm</location>
    </subcellularLocation>
    <text evidence="5">Localizes to the division site, in a FtsZ-dependent manner.</text>
</comment>
<feature type="region of interest" description="Disordered" evidence="6">
    <location>
        <begin position="24"/>
        <end position="104"/>
    </location>
</feature>
<evidence type="ECO:0000313" key="7">
    <source>
        <dbReference type="EMBL" id="CAA9440522.1"/>
    </source>
</evidence>
<keyword evidence="1 5" id="KW-0132">Cell division</keyword>
<organism evidence="7">
    <name type="scientific">uncultured Rubrobacteraceae bacterium</name>
    <dbReference type="NCBI Taxonomy" id="349277"/>
    <lineage>
        <taxon>Bacteria</taxon>
        <taxon>Bacillati</taxon>
        <taxon>Actinomycetota</taxon>
        <taxon>Rubrobacteria</taxon>
        <taxon>Rubrobacterales</taxon>
        <taxon>Rubrobacteraceae</taxon>
        <taxon>environmental samples</taxon>
    </lineage>
</organism>